<gene>
    <name evidence="1" type="ORF">LVIROSA_LOCUS39687</name>
</gene>
<organism evidence="1 2">
    <name type="scientific">Lactuca virosa</name>
    <dbReference type="NCBI Taxonomy" id="75947"/>
    <lineage>
        <taxon>Eukaryota</taxon>
        <taxon>Viridiplantae</taxon>
        <taxon>Streptophyta</taxon>
        <taxon>Embryophyta</taxon>
        <taxon>Tracheophyta</taxon>
        <taxon>Spermatophyta</taxon>
        <taxon>Magnoliopsida</taxon>
        <taxon>eudicotyledons</taxon>
        <taxon>Gunneridae</taxon>
        <taxon>Pentapetalae</taxon>
        <taxon>asterids</taxon>
        <taxon>campanulids</taxon>
        <taxon>Asterales</taxon>
        <taxon>Asteraceae</taxon>
        <taxon>Cichorioideae</taxon>
        <taxon>Cichorieae</taxon>
        <taxon>Lactucinae</taxon>
        <taxon>Lactuca</taxon>
    </lineage>
</organism>
<protein>
    <submittedName>
        <fullName evidence="1">Uncharacterized protein</fullName>
    </submittedName>
</protein>
<dbReference type="AlphaFoldDB" id="A0AAU9PWA7"/>
<proteinExistence type="predicted"/>
<evidence type="ECO:0000313" key="2">
    <source>
        <dbReference type="Proteomes" id="UP001157418"/>
    </source>
</evidence>
<dbReference type="EMBL" id="CAKMRJ010005745">
    <property type="protein sequence ID" value="CAH1454514.1"/>
    <property type="molecule type" value="Genomic_DNA"/>
</dbReference>
<evidence type="ECO:0000313" key="1">
    <source>
        <dbReference type="EMBL" id="CAH1454514.1"/>
    </source>
</evidence>
<dbReference type="Proteomes" id="UP001157418">
    <property type="component" value="Unassembled WGS sequence"/>
</dbReference>
<reference evidence="1 2" key="1">
    <citation type="submission" date="2022-01" db="EMBL/GenBank/DDBJ databases">
        <authorList>
            <person name="Xiong W."/>
            <person name="Schranz E."/>
        </authorList>
    </citation>
    <scope>NUCLEOTIDE SEQUENCE [LARGE SCALE GENOMIC DNA]</scope>
</reference>
<keyword evidence="2" id="KW-1185">Reference proteome</keyword>
<sequence>MCEVNEFATSLVGSPLTEVVEGATNLHVDHGVGDQFLSMAMNETSGSGAVILLPSTRSSSIMLLLQFCCFAIDVFRGVPEQQSASFRFSISVASVTRYFR</sequence>
<comment type="caution">
    <text evidence="1">The sequence shown here is derived from an EMBL/GenBank/DDBJ whole genome shotgun (WGS) entry which is preliminary data.</text>
</comment>
<name>A0AAU9PWA7_9ASTR</name>
<accession>A0AAU9PWA7</accession>